<dbReference type="GeneID" id="9228090"/>
<dbReference type="PROSITE" id="PS50097">
    <property type="entry name" value="BTB"/>
    <property type="match status" value="1"/>
</dbReference>
<feature type="domain" description="BTB" evidence="1">
    <location>
        <begin position="29"/>
        <end position="97"/>
    </location>
</feature>
<dbReference type="EMBL" id="DS995706">
    <property type="protein sequence ID" value="EEQ34203.1"/>
    <property type="molecule type" value="Genomic_DNA"/>
</dbReference>
<dbReference type="PANTHER" id="PTHR11145:SF8">
    <property type="entry name" value="RE57120P"/>
    <property type="match status" value="1"/>
</dbReference>
<proteinExistence type="predicted"/>
<evidence type="ECO:0000313" key="2">
    <source>
        <dbReference type="EMBL" id="EEQ34203.1"/>
    </source>
</evidence>
<dbReference type="InterPro" id="IPR000210">
    <property type="entry name" value="BTB/POZ_dom"/>
</dbReference>
<dbReference type="AlphaFoldDB" id="C5FWB9"/>
<gene>
    <name evidence="2" type="ORF">MCYG_07022</name>
</gene>
<dbReference type="RefSeq" id="XP_002845058.1">
    <property type="nucleotide sequence ID" value="XM_002845012.1"/>
</dbReference>
<dbReference type="SUPFAM" id="SSF54695">
    <property type="entry name" value="POZ domain"/>
    <property type="match status" value="1"/>
</dbReference>
<dbReference type="eggNOG" id="ENOG502SR9U">
    <property type="taxonomic scope" value="Eukaryota"/>
</dbReference>
<dbReference type="InterPro" id="IPR003131">
    <property type="entry name" value="T1-type_BTB"/>
</dbReference>
<dbReference type="CDD" id="cd18316">
    <property type="entry name" value="BTB_POZ_KCTD-like"/>
    <property type="match status" value="1"/>
</dbReference>
<dbReference type="GO" id="GO:0051260">
    <property type="term" value="P:protein homooligomerization"/>
    <property type="evidence" value="ECO:0007669"/>
    <property type="project" value="InterPro"/>
</dbReference>
<organism evidence="2 3">
    <name type="scientific">Arthroderma otae (strain ATCC MYA-4605 / CBS 113480)</name>
    <name type="common">Microsporum canis</name>
    <dbReference type="NCBI Taxonomy" id="554155"/>
    <lineage>
        <taxon>Eukaryota</taxon>
        <taxon>Fungi</taxon>
        <taxon>Dikarya</taxon>
        <taxon>Ascomycota</taxon>
        <taxon>Pezizomycotina</taxon>
        <taxon>Eurotiomycetes</taxon>
        <taxon>Eurotiomycetidae</taxon>
        <taxon>Onygenales</taxon>
        <taxon>Arthrodermataceae</taxon>
        <taxon>Microsporum</taxon>
    </lineage>
</organism>
<protein>
    <recommendedName>
        <fullName evidence="1">BTB domain-containing protein</fullName>
    </recommendedName>
</protein>
<dbReference type="OrthoDB" id="2414723at2759"/>
<dbReference type="HOGENOM" id="CLU_071647_0_0_1"/>
<keyword evidence="3" id="KW-1185">Reference proteome</keyword>
<dbReference type="Pfam" id="PF02214">
    <property type="entry name" value="BTB_2"/>
    <property type="match status" value="1"/>
</dbReference>
<reference evidence="3" key="1">
    <citation type="journal article" date="2012" name="MBio">
        <title>Comparative genome analysis of Trichophyton rubrum and related dermatophytes reveals candidate genes involved in infection.</title>
        <authorList>
            <person name="Martinez D.A."/>
            <person name="Oliver B.G."/>
            <person name="Graeser Y."/>
            <person name="Goldberg J.M."/>
            <person name="Li W."/>
            <person name="Martinez-Rossi N.M."/>
            <person name="Monod M."/>
            <person name="Shelest E."/>
            <person name="Barton R.C."/>
            <person name="Birch E."/>
            <person name="Brakhage A.A."/>
            <person name="Chen Z."/>
            <person name="Gurr S.J."/>
            <person name="Heiman D."/>
            <person name="Heitman J."/>
            <person name="Kosti I."/>
            <person name="Rossi A."/>
            <person name="Saif S."/>
            <person name="Samalova M."/>
            <person name="Saunders C.W."/>
            <person name="Shea T."/>
            <person name="Summerbell R.C."/>
            <person name="Xu J."/>
            <person name="Young S."/>
            <person name="Zeng Q."/>
            <person name="Birren B.W."/>
            <person name="Cuomo C.A."/>
            <person name="White T.C."/>
        </authorList>
    </citation>
    <scope>NUCLEOTIDE SEQUENCE [LARGE SCALE GENOMIC DNA]</scope>
    <source>
        <strain evidence="3">ATCC MYA-4605 / CBS 113480</strain>
    </source>
</reference>
<dbReference type="InterPro" id="IPR011333">
    <property type="entry name" value="SKP1/BTB/POZ_sf"/>
</dbReference>
<name>C5FWB9_ARTOC</name>
<dbReference type="InterPro" id="IPR045068">
    <property type="entry name" value="BACURD1-3"/>
</dbReference>
<dbReference type="PANTHER" id="PTHR11145">
    <property type="entry name" value="BTB/POZ DOMAIN-CONTAINING ADAPTER FOR CUL3-MEDIATED RHOA DEGRADATION PROTEIN FAMILY MEMBER"/>
    <property type="match status" value="1"/>
</dbReference>
<dbReference type="VEuPathDB" id="FungiDB:MCYG_07022"/>
<dbReference type="STRING" id="554155.C5FWB9"/>
<dbReference type="Gene3D" id="3.30.710.10">
    <property type="entry name" value="Potassium Channel Kv1.1, Chain A"/>
    <property type="match status" value="1"/>
</dbReference>
<evidence type="ECO:0000259" key="1">
    <source>
        <dbReference type="PROSITE" id="PS50097"/>
    </source>
</evidence>
<sequence>MASLNAAEPADIPIANIPVQTTNDENISKLVVIQVGEGRYHTTVETLTEKSNYFKAYFSGKWTIPMMEDGSIFIDADSSTFEHVLRYLRRGVFPLAFDATKGHDYRLYASILEEARYFQCPELVTWLEDQCYHKCVTWRVSTENSEYSMEEDSSVGDLCILPSTTAKKLIYNCPRGITVHRGQRERCGRQCRNAQLLEDINYDVEYITSGWLWMDDSLWVRSCFVDHMQKKAALPIKTLQ</sequence>
<dbReference type="SMART" id="SM00225">
    <property type="entry name" value="BTB"/>
    <property type="match status" value="1"/>
</dbReference>
<evidence type="ECO:0000313" key="3">
    <source>
        <dbReference type="Proteomes" id="UP000002035"/>
    </source>
</evidence>
<dbReference type="OMA" id="YFSGKWT"/>
<dbReference type="Proteomes" id="UP000002035">
    <property type="component" value="Unassembled WGS sequence"/>
</dbReference>
<accession>C5FWB9</accession>